<dbReference type="GO" id="GO:0034515">
    <property type="term" value="C:proteasome storage granule"/>
    <property type="evidence" value="ECO:0007669"/>
    <property type="project" value="TreeGrafter"/>
</dbReference>
<evidence type="ECO:0008006" key="9">
    <source>
        <dbReference type="Google" id="ProtNLM"/>
    </source>
</evidence>
<dbReference type="STRING" id="133381.A0A2T9YEU0"/>
<comment type="caution">
    <text evidence="7">The sequence shown here is derived from an EMBL/GenBank/DDBJ whole genome shotgun (WGS) entry which is preliminary data.</text>
</comment>
<evidence type="ECO:0000313" key="7">
    <source>
        <dbReference type="EMBL" id="PVU90853.1"/>
    </source>
</evidence>
<dbReference type="PANTHER" id="PTHR10943:SF1">
    <property type="entry name" value="26S PROTEASOME NON-ATPASE REGULATORY SUBUNIT 2"/>
    <property type="match status" value="1"/>
</dbReference>
<keyword evidence="2" id="KW-0677">Repeat</keyword>
<dbReference type="InterPro" id="IPR041433">
    <property type="entry name" value="RPN1_C"/>
</dbReference>
<dbReference type="PIRSF" id="PIRSF015965">
    <property type="entry name" value="26S_Psome_Rpn1"/>
    <property type="match status" value="1"/>
</dbReference>
<feature type="compositionally biased region" description="Polar residues" evidence="4">
    <location>
        <begin position="1"/>
        <end position="10"/>
    </location>
</feature>
<comment type="similarity">
    <text evidence="1">Belongs to the proteasome subunit S2 family.</text>
</comment>
<gene>
    <name evidence="7" type="ORF">BB560_006174</name>
</gene>
<dbReference type="Pfam" id="PF17781">
    <property type="entry name" value="RPN1_RPN2_N"/>
    <property type="match status" value="1"/>
</dbReference>
<feature type="domain" description="RPN1 N-terminal" evidence="5">
    <location>
        <begin position="49"/>
        <end position="337"/>
    </location>
</feature>
<evidence type="ECO:0000256" key="3">
    <source>
        <dbReference type="ARBA" id="ARBA00022942"/>
    </source>
</evidence>
<dbReference type="GO" id="GO:0005634">
    <property type="term" value="C:nucleus"/>
    <property type="evidence" value="ECO:0007669"/>
    <property type="project" value="TreeGrafter"/>
</dbReference>
<dbReference type="EMBL" id="MBFS01002924">
    <property type="protein sequence ID" value="PVU90853.1"/>
    <property type="molecule type" value="Genomic_DNA"/>
</dbReference>
<reference evidence="7 8" key="1">
    <citation type="journal article" date="2018" name="MBio">
        <title>Comparative Genomics Reveals the Core Gene Toolbox for the Fungus-Insect Symbiosis.</title>
        <authorList>
            <person name="Wang Y."/>
            <person name="Stata M."/>
            <person name="Wang W."/>
            <person name="Stajich J.E."/>
            <person name="White M.M."/>
            <person name="Moncalvo J.M."/>
        </authorList>
    </citation>
    <scope>NUCLEOTIDE SEQUENCE [LARGE SCALE GENOMIC DNA]</scope>
    <source>
        <strain evidence="7 8">SC-DP-2</strain>
    </source>
</reference>
<dbReference type="Pfam" id="PF18051">
    <property type="entry name" value="RPN1_C"/>
    <property type="match status" value="1"/>
</dbReference>
<accession>A0A2T9YEU0</accession>
<dbReference type="GO" id="GO:0030234">
    <property type="term" value="F:enzyme regulator activity"/>
    <property type="evidence" value="ECO:0007669"/>
    <property type="project" value="InterPro"/>
</dbReference>
<organism evidence="7 8">
    <name type="scientific">Smittium megazygosporum</name>
    <dbReference type="NCBI Taxonomy" id="133381"/>
    <lineage>
        <taxon>Eukaryota</taxon>
        <taxon>Fungi</taxon>
        <taxon>Fungi incertae sedis</taxon>
        <taxon>Zoopagomycota</taxon>
        <taxon>Kickxellomycotina</taxon>
        <taxon>Harpellomycetes</taxon>
        <taxon>Harpellales</taxon>
        <taxon>Legeriomycetaceae</taxon>
        <taxon>Smittium</taxon>
    </lineage>
</organism>
<protein>
    <recommendedName>
        <fullName evidence="9">26S proteasome regulatory subunit RPN1</fullName>
    </recommendedName>
</protein>
<evidence type="ECO:0000256" key="2">
    <source>
        <dbReference type="ARBA" id="ARBA00022737"/>
    </source>
</evidence>
<feature type="non-terminal residue" evidence="7">
    <location>
        <position position="877"/>
    </location>
</feature>
<dbReference type="PANTHER" id="PTHR10943">
    <property type="entry name" value="26S PROTEASOME NON-ATPASE REGULATORY SUBUNIT"/>
    <property type="match status" value="1"/>
</dbReference>
<proteinExistence type="inferred from homology"/>
<feature type="compositionally biased region" description="Basic and acidic residues" evidence="4">
    <location>
        <begin position="25"/>
        <end position="38"/>
    </location>
</feature>
<feature type="domain" description="26S proteasome non-ATPase regulatory subunit RPN1 C-terminal" evidence="6">
    <location>
        <begin position="823"/>
        <end position="876"/>
    </location>
</feature>
<evidence type="ECO:0000256" key="1">
    <source>
        <dbReference type="ARBA" id="ARBA00005460"/>
    </source>
</evidence>
<feature type="region of interest" description="Disordered" evidence="4">
    <location>
        <begin position="1"/>
        <end position="38"/>
    </location>
</feature>
<dbReference type="InterPro" id="IPR040892">
    <property type="entry name" value="RPN1_N"/>
</dbReference>
<dbReference type="GO" id="GO:0042176">
    <property type="term" value="P:regulation of protein catabolic process"/>
    <property type="evidence" value="ECO:0007669"/>
    <property type="project" value="InterPro"/>
</dbReference>
<dbReference type="GO" id="GO:0043161">
    <property type="term" value="P:proteasome-mediated ubiquitin-dependent protein catabolic process"/>
    <property type="evidence" value="ECO:0007669"/>
    <property type="project" value="TreeGrafter"/>
</dbReference>
<dbReference type="InterPro" id="IPR011989">
    <property type="entry name" value="ARM-like"/>
</dbReference>
<evidence type="ECO:0000259" key="5">
    <source>
        <dbReference type="Pfam" id="PF17781"/>
    </source>
</evidence>
<dbReference type="SUPFAM" id="SSF48371">
    <property type="entry name" value="ARM repeat"/>
    <property type="match status" value="1"/>
</dbReference>
<dbReference type="OrthoDB" id="10252509at2759"/>
<dbReference type="Gene3D" id="1.25.10.10">
    <property type="entry name" value="Leucine-rich Repeat Variant"/>
    <property type="match status" value="1"/>
</dbReference>
<dbReference type="AlphaFoldDB" id="A0A2T9YEU0"/>
<evidence type="ECO:0000256" key="4">
    <source>
        <dbReference type="SAM" id="MobiDB-lite"/>
    </source>
</evidence>
<evidence type="ECO:0000259" key="6">
    <source>
        <dbReference type="Pfam" id="PF18051"/>
    </source>
</evidence>
<dbReference type="Proteomes" id="UP000245609">
    <property type="component" value="Unassembled WGS sequence"/>
</dbReference>
<keyword evidence="3" id="KW-0647">Proteasome</keyword>
<dbReference type="InterPro" id="IPR016643">
    <property type="entry name" value="26S_Psome_Rpn1"/>
</dbReference>
<dbReference type="InterPro" id="IPR016024">
    <property type="entry name" value="ARM-type_fold"/>
</dbReference>
<sequence>MSDSNKNAPSDKQMPSEDTLSTKTANEKLKKVQKEEISEEDQRLIDEIAMLIERLSEQNSDLYEPSLNQIRSMIKSSSSTMVSIPKPLKFLRPHYPTLVELYKTWPSSDIKTLFADTLSLLGMAYDSDSEYSCLTHRLEAGINKDQIFDWGHEYIGDQFDNSSTFDTNALHSLSTLLVEFFFKHNAESDGIDLLHQIKSINLLKDFVDKNNFERACRYVVSCSTLIAPPSNVTFLRVAREIYLEFDSPAQAMEVSLRLGDRKLISEVFYKTEDRLQKIQLAFILAKQQIYMPELAQGDTLVLECMENTKLSERFLQVATQLNLMDPKSPEDIYKSSMDSRISSQNIDSAHHNLASTFVNAFVNAGFGVDKLMTLNDDGNSWVYKNRKTGMLTASASLGMINLWDVEKGLTLIDKYLYTSDMFIKAGAIFGIGMLTSGVTDDSDTAKALLSEYLENPSKTYEQKLSAVMSLGIAYAGSNREDVIDLLSPFISDTTTNNDIVCFASLSAGLVCIGSCNGDVATLILQAFIELSENDINKPFIRFMIFGLGLLYFGQSEESETIIETLNSLDSYPLNEEASLMVQICSYAGTGNVLQIQKLLEIAGRHVDIDEVDKTLEKRRKSKNNMDILDKYDYYYQMLPVIGIAMVSLGEPLGTEMSMGLLSHLMHYGDPQVKRAVPLAIGLLYASNPVVGVMEVLSKYSHDTDKHTALNAILAMGYIGAGTNNARLAQMLRQLASYYYKQPNHLFFVRLAQGLVHMAKGTMTLSPLHFDQSIISPVAAMQPRFLMTLALSSEINGKEVGENEEDELLPISVMVRVGQSVESVGQPGKSKTISGFQTHTTPVLLAYGELAELATDEYIPLASTLEGCVILRKNPDYK</sequence>
<dbReference type="GO" id="GO:0008540">
    <property type="term" value="C:proteasome regulatory particle, base subcomplex"/>
    <property type="evidence" value="ECO:0007669"/>
    <property type="project" value="TreeGrafter"/>
</dbReference>
<keyword evidence="8" id="KW-1185">Reference proteome</keyword>
<name>A0A2T9YEU0_9FUNG</name>
<evidence type="ECO:0000313" key="8">
    <source>
        <dbReference type="Proteomes" id="UP000245609"/>
    </source>
</evidence>
<dbReference type="Pfam" id="PF01851">
    <property type="entry name" value="PC_rep"/>
    <property type="match status" value="2"/>
</dbReference>
<dbReference type="InterPro" id="IPR002015">
    <property type="entry name" value="Proteasome/cyclosome_rpt"/>
</dbReference>